<keyword evidence="5" id="KW-1185">Reference proteome</keyword>
<proteinExistence type="inferred from homology"/>
<dbReference type="PANTHER" id="PTHR10566">
    <property type="entry name" value="CHAPERONE-ACTIVITY OF BC1 COMPLEX CABC1 -RELATED"/>
    <property type="match status" value="1"/>
</dbReference>
<reference evidence="4 5" key="1">
    <citation type="journal article" date="2024" name="Nat. Commun.">
        <title>Phylogenomics reveals the evolutionary origins of lichenization in chlorophyte algae.</title>
        <authorList>
            <person name="Puginier C."/>
            <person name="Libourel C."/>
            <person name="Otte J."/>
            <person name="Skaloud P."/>
            <person name="Haon M."/>
            <person name="Grisel S."/>
            <person name="Petersen M."/>
            <person name="Berrin J.G."/>
            <person name="Delaux P.M."/>
            <person name="Dal Grande F."/>
            <person name="Keller J."/>
        </authorList>
    </citation>
    <scope>NUCLEOTIDE SEQUENCE [LARGE SCALE GENOMIC DNA]</scope>
    <source>
        <strain evidence="4 5">SAG 216-7</strain>
    </source>
</reference>
<dbReference type="PROSITE" id="PS50011">
    <property type="entry name" value="PROTEIN_KINASE_DOM"/>
    <property type="match status" value="1"/>
</dbReference>
<evidence type="ECO:0000256" key="2">
    <source>
        <dbReference type="SAM" id="MobiDB-lite"/>
    </source>
</evidence>
<feature type="domain" description="Protein kinase" evidence="3">
    <location>
        <begin position="232"/>
        <end position="570"/>
    </location>
</feature>
<gene>
    <name evidence="4" type="ORF">WJX75_001146</name>
</gene>
<accession>A0ABR2YDH8</accession>
<feature type="compositionally biased region" description="Polar residues" evidence="2">
    <location>
        <begin position="1"/>
        <end position="14"/>
    </location>
</feature>
<evidence type="ECO:0000313" key="4">
    <source>
        <dbReference type="EMBL" id="KAK9903264.1"/>
    </source>
</evidence>
<evidence type="ECO:0000256" key="1">
    <source>
        <dbReference type="ARBA" id="ARBA00009670"/>
    </source>
</evidence>
<dbReference type="PANTHER" id="PTHR10566:SF128">
    <property type="entry name" value="UBIB DOMAIN CONTAINING KINASE"/>
    <property type="match status" value="1"/>
</dbReference>
<dbReference type="InterPro" id="IPR000719">
    <property type="entry name" value="Prot_kinase_dom"/>
</dbReference>
<organism evidence="4 5">
    <name type="scientific">Coccomyxa subellipsoidea</name>
    <dbReference type="NCBI Taxonomy" id="248742"/>
    <lineage>
        <taxon>Eukaryota</taxon>
        <taxon>Viridiplantae</taxon>
        <taxon>Chlorophyta</taxon>
        <taxon>core chlorophytes</taxon>
        <taxon>Trebouxiophyceae</taxon>
        <taxon>Trebouxiophyceae incertae sedis</taxon>
        <taxon>Coccomyxaceae</taxon>
        <taxon>Coccomyxa</taxon>
    </lineage>
</organism>
<feature type="compositionally biased region" description="Low complexity" evidence="2">
    <location>
        <begin position="788"/>
        <end position="810"/>
    </location>
</feature>
<dbReference type="Pfam" id="PF03109">
    <property type="entry name" value="ABC1"/>
    <property type="match status" value="1"/>
</dbReference>
<feature type="compositionally biased region" description="Polar residues" evidence="2">
    <location>
        <begin position="811"/>
        <end position="826"/>
    </location>
</feature>
<dbReference type="InterPro" id="IPR050154">
    <property type="entry name" value="UbiB_kinase"/>
</dbReference>
<dbReference type="InterPro" id="IPR011009">
    <property type="entry name" value="Kinase-like_dom_sf"/>
</dbReference>
<comment type="similarity">
    <text evidence="1">Belongs to the protein kinase superfamily. ADCK protein kinase family.</text>
</comment>
<protein>
    <recommendedName>
        <fullName evidence="3">Protein kinase domain-containing protein</fullName>
    </recommendedName>
</protein>
<dbReference type="InterPro" id="IPR004147">
    <property type="entry name" value="ABC1_dom"/>
</dbReference>
<sequence>METASMRSAGQAETSGRPFYQTHDPVNSAYIKSRSRQSPLARHFLRAPHDAVSRLAQRRASPILAAAASQSATGLGDWFFTESGQKDWVEAMELRTLTPDMPALLAEMGVSYNPDKLAEALKGREVEISARGVKVATTFAGCLGNILKDYALGQLEQNSKLRARQLCNALQSLGPSFVKIGQALSSRPDLLPQIYLETLAELQDRLQPFPTEIALQLIEEELGETASAILSEITPEPVAAASLGQVYRGRLRSTGEEVALKVQRPGIGETIAIDMVLLRRLMTAFDASLPRLNLPLQLQPLTPLVDEFASRLFGELDYVQEGLSAEKFQDLYGSVPRIRTPRIVWAHTARRVLCMEWVDGVKLTDKAAMAAAGLDIIDFVDVGIECTLRQLLEHGYFHADPHPGNLLATRAGDLCYLDFGMMSEAPQNARYAIIAHVVHLVNRDYQAMCRDYYTLEFMDRSVDTSPIAPALAAFFDNVLDRSVAQLNFKAIVDGLGGVLFRFPFRVPAYYALILRSLTVLEGLALQADADYKLLGKAYPYMARRLLTDPAPELRGSFEELVLEGGRVRWSRVENLVVESAKSSGFDPAQLWMVVDWVLGAPGAGIRKPLAAEVARLVDSAVAEEVRGRVLAQTGDAALVERLAPMQPGEAEAARRARLLYNQLSSALGVPPASLPQGTGPFGMPGLDGVQAFVRQLQAQAARVWPQVRGMADTPGAVELRAELVAALSRRFVARTIKLIFGPQKQQAAKASPFTAPSPRASALQNAAVVPGPAVPYSAPASLNANSYPSATTPSATATTIQPPATARPTRSGVSTPVQPASTNNIGSRGKSAADRQPAAAKVAAARADRGSDSALTGAAPPVVAASSIPAAAGGVAVTKQRMINLAALGETPAPAITEAATPVQVEVVESTTFD</sequence>
<evidence type="ECO:0000259" key="3">
    <source>
        <dbReference type="PROSITE" id="PS50011"/>
    </source>
</evidence>
<evidence type="ECO:0000313" key="5">
    <source>
        <dbReference type="Proteomes" id="UP001491310"/>
    </source>
</evidence>
<feature type="region of interest" description="Disordered" evidence="2">
    <location>
        <begin position="1"/>
        <end position="24"/>
    </location>
</feature>
<name>A0ABR2YDH8_9CHLO</name>
<dbReference type="Proteomes" id="UP001491310">
    <property type="component" value="Unassembled WGS sequence"/>
</dbReference>
<comment type="caution">
    <text evidence="4">The sequence shown here is derived from an EMBL/GenBank/DDBJ whole genome shotgun (WGS) entry which is preliminary data.</text>
</comment>
<dbReference type="SUPFAM" id="SSF56112">
    <property type="entry name" value="Protein kinase-like (PK-like)"/>
    <property type="match status" value="1"/>
</dbReference>
<feature type="compositionally biased region" description="Low complexity" evidence="2">
    <location>
        <begin position="834"/>
        <end position="845"/>
    </location>
</feature>
<feature type="region of interest" description="Disordered" evidence="2">
    <location>
        <begin position="787"/>
        <end position="856"/>
    </location>
</feature>
<dbReference type="CDD" id="cd05121">
    <property type="entry name" value="ABC1_ADCK3-like"/>
    <property type="match status" value="1"/>
</dbReference>
<dbReference type="EMBL" id="JALJOT010000014">
    <property type="protein sequence ID" value="KAK9903264.1"/>
    <property type="molecule type" value="Genomic_DNA"/>
</dbReference>